<dbReference type="Gene3D" id="3.40.190.10">
    <property type="entry name" value="Periplasmic binding protein-like II"/>
    <property type="match status" value="1"/>
</dbReference>
<name>A0ABY2X3P9_9RHOB</name>
<accession>A0ABY2X3P9</accession>
<reference evidence="6 7" key="1">
    <citation type="submission" date="2019-05" db="EMBL/GenBank/DDBJ databases">
        <title>Marivita sp. nov. isolated from sea sediment.</title>
        <authorList>
            <person name="Kim W."/>
        </authorList>
    </citation>
    <scope>NUCLEOTIDE SEQUENCE [LARGE SCALE GENOMIC DNA]</scope>
    <source>
        <strain evidence="6 7">CAU 1492</strain>
    </source>
</reference>
<keyword evidence="7" id="KW-1185">Reference proteome</keyword>
<dbReference type="PANTHER" id="PTHR30290">
    <property type="entry name" value="PERIPLASMIC BINDING COMPONENT OF ABC TRANSPORTER"/>
    <property type="match status" value="1"/>
</dbReference>
<feature type="domain" description="Solute-binding protein family 5" evidence="5">
    <location>
        <begin position="89"/>
        <end position="438"/>
    </location>
</feature>
<dbReference type="InterPro" id="IPR000914">
    <property type="entry name" value="SBP_5_dom"/>
</dbReference>
<keyword evidence="4" id="KW-0732">Signal</keyword>
<evidence type="ECO:0000259" key="5">
    <source>
        <dbReference type="Pfam" id="PF00496"/>
    </source>
</evidence>
<sequence>MRGRRNNISRENDQMTKTRQGLIGGAFGALAVLGLTQPLAAQDDKLLMVTSTFPMTSPTPYAESNAQMYSVWCQTYGCLGRYNYAAKEYQGILVENWEVVDPTTWRFKLREDLVRHDGGPGPTTADVLHSYDRVLNDPASIQKNIFSEVETIRAVDDYTFEIVTKKPLASLLSYIFDRFIITSAELAEANENPDEDAAFGWGPYKLASYMLDQEIALEKNDDFPGISADAPDTAVFRQIREAEQRVTALMNGEVQIARLIPPQLVSRLEGNDAISLAQSPSIEPMFLAFNPKFEPWTDKRVRQAAAHSINKDLIIDRFLMGLADKMDGPLGEQQICYTGPLDFVIDYNPEKARALLAEAGYENGGPKVEFMTASGRYISDRQVSEIVTQMMTEVGFEVDLQVPEYANLTAAMRAGELPMYYLGRGLFLDPSEPLSQYLETDVTQRIGYSSPELDALLQQERQTLDFDERCKIVRQAAELIAEEVPMFFMWSHRLVHGVSKGIEWDASADGEIWLSDVKM</sequence>
<evidence type="ECO:0000256" key="3">
    <source>
        <dbReference type="ARBA" id="ARBA00022448"/>
    </source>
</evidence>
<evidence type="ECO:0000256" key="1">
    <source>
        <dbReference type="ARBA" id="ARBA00004418"/>
    </source>
</evidence>
<dbReference type="EMBL" id="VCPC01000005">
    <property type="protein sequence ID" value="TMV09369.1"/>
    <property type="molecule type" value="Genomic_DNA"/>
</dbReference>
<dbReference type="InterPro" id="IPR030678">
    <property type="entry name" value="Peptide/Ni-bd"/>
</dbReference>
<evidence type="ECO:0000313" key="6">
    <source>
        <dbReference type="EMBL" id="TMV09369.1"/>
    </source>
</evidence>
<dbReference type="Pfam" id="PF00496">
    <property type="entry name" value="SBP_bac_5"/>
    <property type="match status" value="1"/>
</dbReference>
<dbReference type="InterPro" id="IPR039424">
    <property type="entry name" value="SBP_5"/>
</dbReference>
<dbReference type="Gene3D" id="3.10.105.10">
    <property type="entry name" value="Dipeptide-binding Protein, Domain 3"/>
    <property type="match status" value="1"/>
</dbReference>
<proteinExistence type="inferred from homology"/>
<organism evidence="6 7">
    <name type="scientific">Arenibacterium halophilum</name>
    <dbReference type="NCBI Taxonomy" id="2583821"/>
    <lineage>
        <taxon>Bacteria</taxon>
        <taxon>Pseudomonadati</taxon>
        <taxon>Pseudomonadota</taxon>
        <taxon>Alphaproteobacteria</taxon>
        <taxon>Rhodobacterales</taxon>
        <taxon>Paracoccaceae</taxon>
        <taxon>Arenibacterium</taxon>
    </lineage>
</organism>
<evidence type="ECO:0000256" key="4">
    <source>
        <dbReference type="ARBA" id="ARBA00022729"/>
    </source>
</evidence>
<dbReference type="PANTHER" id="PTHR30290:SF9">
    <property type="entry name" value="OLIGOPEPTIDE-BINDING PROTEIN APPA"/>
    <property type="match status" value="1"/>
</dbReference>
<evidence type="ECO:0000313" key="7">
    <source>
        <dbReference type="Proteomes" id="UP001191082"/>
    </source>
</evidence>
<protein>
    <recommendedName>
        <fullName evidence="5">Solute-binding protein family 5 domain-containing protein</fullName>
    </recommendedName>
</protein>
<keyword evidence="3" id="KW-0813">Transport</keyword>
<comment type="caution">
    <text evidence="6">The sequence shown here is derived from an EMBL/GenBank/DDBJ whole genome shotgun (WGS) entry which is preliminary data.</text>
</comment>
<comment type="similarity">
    <text evidence="2">Belongs to the bacterial solute-binding protein 5 family.</text>
</comment>
<dbReference type="PIRSF" id="PIRSF002741">
    <property type="entry name" value="MppA"/>
    <property type="match status" value="1"/>
</dbReference>
<evidence type="ECO:0000256" key="2">
    <source>
        <dbReference type="ARBA" id="ARBA00005695"/>
    </source>
</evidence>
<dbReference type="SUPFAM" id="SSF53850">
    <property type="entry name" value="Periplasmic binding protein-like II"/>
    <property type="match status" value="1"/>
</dbReference>
<dbReference type="Proteomes" id="UP001191082">
    <property type="component" value="Unassembled WGS sequence"/>
</dbReference>
<dbReference type="Gene3D" id="3.90.76.10">
    <property type="entry name" value="Dipeptide-binding Protein, Domain 1"/>
    <property type="match status" value="1"/>
</dbReference>
<comment type="subcellular location">
    <subcellularLocation>
        <location evidence="1">Periplasm</location>
    </subcellularLocation>
</comment>
<gene>
    <name evidence="6" type="ORF">FGK64_20000</name>
</gene>